<reference evidence="3 4" key="1">
    <citation type="submission" date="2020-08" db="EMBL/GenBank/DDBJ databases">
        <title>Genomic Encyclopedia of Type Strains, Phase IV (KMG-V): Genome sequencing to study the core and pangenomes of soil and plant-associated prokaryotes.</title>
        <authorList>
            <person name="Whitman W."/>
        </authorList>
    </citation>
    <scope>NUCLEOTIDE SEQUENCE [LARGE SCALE GENOMIC DNA]</scope>
    <source>
        <strain evidence="3 4">M8UP14</strain>
    </source>
</reference>
<keyword evidence="1" id="KW-0812">Transmembrane</keyword>
<comment type="caution">
    <text evidence="3">The sequence shown here is derived from an EMBL/GenBank/DDBJ whole genome shotgun (WGS) entry which is preliminary data.</text>
</comment>
<evidence type="ECO:0000313" key="3">
    <source>
        <dbReference type="EMBL" id="MBB5059013.1"/>
    </source>
</evidence>
<dbReference type="InterPro" id="IPR050879">
    <property type="entry name" value="Acyltransferase_3"/>
</dbReference>
<feature type="transmembrane region" description="Helical" evidence="1">
    <location>
        <begin position="192"/>
        <end position="212"/>
    </location>
</feature>
<feature type="transmembrane region" description="Helical" evidence="1">
    <location>
        <begin position="120"/>
        <end position="141"/>
    </location>
</feature>
<evidence type="ECO:0000256" key="1">
    <source>
        <dbReference type="SAM" id="Phobius"/>
    </source>
</evidence>
<feature type="transmembrane region" description="Helical" evidence="1">
    <location>
        <begin position="161"/>
        <end position="180"/>
    </location>
</feature>
<dbReference type="AlphaFoldDB" id="A0A7W8E4F9"/>
<dbReference type="RefSeq" id="WP_184219744.1">
    <property type="nucleotide sequence ID" value="NZ_JACHIP010000005.1"/>
</dbReference>
<organism evidence="3 4">
    <name type="scientific">Granulicella aggregans</name>
    <dbReference type="NCBI Taxonomy" id="474949"/>
    <lineage>
        <taxon>Bacteria</taxon>
        <taxon>Pseudomonadati</taxon>
        <taxon>Acidobacteriota</taxon>
        <taxon>Terriglobia</taxon>
        <taxon>Terriglobales</taxon>
        <taxon>Acidobacteriaceae</taxon>
        <taxon>Granulicella</taxon>
    </lineage>
</organism>
<feature type="transmembrane region" description="Helical" evidence="1">
    <location>
        <begin position="317"/>
        <end position="338"/>
    </location>
</feature>
<keyword evidence="4" id="KW-1185">Reference proteome</keyword>
<feature type="transmembrane region" description="Helical" evidence="1">
    <location>
        <begin position="285"/>
        <end position="305"/>
    </location>
</feature>
<sequence>MDTEVVEAVALSPPGGVNRASRPERMLASELLTAHMKGIDVLRGAAVLAVVVFHGMAYHAPAVEWGHPIANAIYGLTAWGWLGVNLFFVISGFLITGILDDTLQRQNFYKRFYIRRALRILPAYVAVLFLAWATGFVTPNYVGISLLFLANMPGLFLRHGYLFYGPFWSLAVEEQFYLLWPMMYRKLRRRGMLVSSLALLVICPVLRGLSFAHVLHTGDALSKTWMVGDNLAMGAMLAILLRWPGMTVARVAALGWTQLAAGIVGLVGLFGAGRMGSEDVLRNSLGLSCFLLICSSAVVWMLCVFRERALPRWLNGMVFLSNISYGLYLIHLLLLQIYDRAFGEGFTHDRGLLLLRFVVANGVAVGVAMASRRWFEDPILRLKGRIAAAR</sequence>
<protein>
    <submittedName>
        <fullName evidence="3">Peptidoglycan/LPS O-acetylase OafA/YrhL</fullName>
    </submittedName>
</protein>
<evidence type="ECO:0000259" key="2">
    <source>
        <dbReference type="Pfam" id="PF01757"/>
    </source>
</evidence>
<dbReference type="EMBL" id="JACHIP010000005">
    <property type="protein sequence ID" value="MBB5059013.1"/>
    <property type="molecule type" value="Genomic_DNA"/>
</dbReference>
<proteinExistence type="predicted"/>
<dbReference type="GO" id="GO:0016020">
    <property type="term" value="C:membrane"/>
    <property type="evidence" value="ECO:0007669"/>
    <property type="project" value="TreeGrafter"/>
</dbReference>
<accession>A0A7W8E4F9</accession>
<dbReference type="Pfam" id="PF01757">
    <property type="entry name" value="Acyl_transf_3"/>
    <property type="match status" value="1"/>
</dbReference>
<feature type="transmembrane region" description="Helical" evidence="1">
    <location>
        <begin position="78"/>
        <end position="99"/>
    </location>
</feature>
<dbReference type="Proteomes" id="UP000540989">
    <property type="component" value="Unassembled WGS sequence"/>
</dbReference>
<feature type="transmembrane region" description="Helical" evidence="1">
    <location>
        <begin position="224"/>
        <end position="241"/>
    </location>
</feature>
<keyword evidence="1" id="KW-1133">Transmembrane helix</keyword>
<feature type="domain" description="Acyltransferase 3" evidence="2">
    <location>
        <begin position="37"/>
        <end position="369"/>
    </location>
</feature>
<dbReference type="PANTHER" id="PTHR23028:SF53">
    <property type="entry name" value="ACYL_TRANSF_3 DOMAIN-CONTAINING PROTEIN"/>
    <property type="match status" value="1"/>
</dbReference>
<feature type="transmembrane region" description="Helical" evidence="1">
    <location>
        <begin position="253"/>
        <end position="273"/>
    </location>
</feature>
<feature type="transmembrane region" description="Helical" evidence="1">
    <location>
        <begin position="353"/>
        <end position="375"/>
    </location>
</feature>
<dbReference type="PANTHER" id="PTHR23028">
    <property type="entry name" value="ACETYLTRANSFERASE"/>
    <property type="match status" value="1"/>
</dbReference>
<keyword evidence="1" id="KW-0472">Membrane</keyword>
<dbReference type="InterPro" id="IPR002656">
    <property type="entry name" value="Acyl_transf_3_dom"/>
</dbReference>
<name>A0A7W8E4F9_9BACT</name>
<dbReference type="GO" id="GO:0009103">
    <property type="term" value="P:lipopolysaccharide biosynthetic process"/>
    <property type="evidence" value="ECO:0007669"/>
    <property type="project" value="TreeGrafter"/>
</dbReference>
<evidence type="ECO:0000313" key="4">
    <source>
        <dbReference type="Proteomes" id="UP000540989"/>
    </source>
</evidence>
<gene>
    <name evidence="3" type="ORF">HDF16_003736</name>
</gene>
<feature type="transmembrane region" description="Helical" evidence="1">
    <location>
        <begin position="41"/>
        <end position="58"/>
    </location>
</feature>
<dbReference type="GO" id="GO:0016747">
    <property type="term" value="F:acyltransferase activity, transferring groups other than amino-acyl groups"/>
    <property type="evidence" value="ECO:0007669"/>
    <property type="project" value="InterPro"/>
</dbReference>